<dbReference type="OMA" id="YFSEDHG"/>
<organism evidence="10 11">
    <name type="scientific">Eptatretus burgeri</name>
    <name type="common">Inshore hagfish</name>
    <dbReference type="NCBI Taxonomy" id="7764"/>
    <lineage>
        <taxon>Eukaryota</taxon>
        <taxon>Metazoa</taxon>
        <taxon>Chordata</taxon>
        <taxon>Craniata</taxon>
        <taxon>Vertebrata</taxon>
        <taxon>Cyclostomata</taxon>
        <taxon>Myxini</taxon>
        <taxon>Myxiniformes</taxon>
        <taxon>Myxinidae</taxon>
        <taxon>Eptatretinae</taxon>
        <taxon>Eptatretus</taxon>
    </lineage>
</organism>
<feature type="signal peptide" evidence="9">
    <location>
        <begin position="1"/>
        <end position="18"/>
    </location>
</feature>
<reference evidence="10" key="1">
    <citation type="submission" date="2025-08" db="UniProtKB">
        <authorList>
            <consortium name="Ensembl"/>
        </authorList>
    </citation>
    <scope>IDENTIFICATION</scope>
</reference>
<dbReference type="GO" id="GO:0005576">
    <property type="term" value="C:extracellular region"/>
    <property type="evidence" value="ECO:0007669"/>
    <property type="project" value="UniProtKB-SubCell"/>
</dbReference>
<evidence type="ECO:0000256" key="1">
    <source>
        <dbReference type="ARBA" id="ARBA00004613"/>
    </source>
</evidence>
<reference evidence="10" key="2">
    <citation type="submission" date="2025-09" db="UniProtKB">
        <authorList>
            <consortium name="Ensembl"/>
        </authorList>
    </citation>
    <scope>IDENTIFICATION</scope>
</reference>
<comment type="subcellular location">
    <subcellularLocation>
        <location evidence="1">Secreted</location>
    </subcellularLocation>
</comment>
<evidence type="ECO:0000256" key="4">
    <source>
        <dbReference type="ARBA" id="ARBA00022448"/>
    </source>
</evidence>
<evidence type="ECO:0000313" key="10">
    <source>
        <dbReference type="Ensembl" id="ENSEBUP00000003317.1"/>
    </source>
</evidence>
<keyword evidence="11" id="KW-1185">Reference proteome</keyword>
<evidence type="ECO:0000256" key="7">
    <source>
        <dbReference type="ARBA" id="ARBA00023157"/>
    </source>
</evidence>
<name>A0A8C4NJG0_EPTBU</name>
<dbReference type="GO" id="GO:0030234">
    <property type="term" value="F:enzyme regulator activity"/>
    <property type="evidence" value="ECO:0007669"/>
    <property type="project" value="TreeGrafter"/>
</dbReference>
<dbReference type="GO" id="GO:0046883">
    <property type="term" value="P:regulation of hormone secretion"/>
    <property type="evidence" value="ECO:0007669"/>
    <property type="project" value="TreeGrafter"/>
</dbReference>
<keyword evidence="5" id="KW-0964">Secreted</keyword>
<dbReference type="GeneTree" id="ENSGT00390000009816"/>
<dbReference type="PANTHER" id="PTHR12738">
    <property type="entry name" value="NEUROENDOCRINE PROTEIN 7B2"/>
    <property type="match status" value="1"/>
</dbReference>
<keyword evidence="6 9" id="KW-0732">Signal</keyword>
<sequence length="201" mass="22498">MALCSLLVSLVLMGSACTSPLLLRTDTARPDWADEKNEGLRRFLFSLMEEMGIAQPRVEFAAHQAGNVLGPQHIQGGAHEGFQHLGPFGNIPNVIAEIVGDDRPLKLNADHRYPNPPNPCPLGKSALDGCLERMPDTAEFSHNYQQNQNHFNPRNYPRFQERSTLTEDAFADPEDFDMYNPYLNGQKLENLVAKKSAHDEK</sequence>
<keyword evidence="8" id="KW-0143">Chaperone</keyword>
<evidence type="ECO:0000256" key="8">
    <source>
        <dbReference type="ARBA" id="ARBA00023186"/>
    </source>
</evidence>
<keyword evidence="7" id="KW-1015">Disulfide bond</keyword>
<evidence type="ECO:0000256" key="6">
    <source>
        <dbReference type="ARBA" id="ARBA00022729"/>
    </source>
</evidence>
<evidence type="ECO:0000256" key="9">
    <source>
        <dbReference type="SAM" id="SignalP"/>
    </source>
</evidence>
<dbReference type="GO" id="GO:0007218">
    <property type="term" value="P:neuropeptide signaling pathway"/>
    <property type="evidence" value="ECO:0007669"/>
    <property type="project" value="InterPro"/>
</dbReference>
<evidence type="ECO:0000313" key="11">
    <source>
        <dbReference type="Proteomes" id="UP000694388"/>
    </source>
</evidence>
<accession>A0A8C4NJG0</accession>
<dbReference type="AlphaFoldDB" id="A0A8C4NJG0"/>
<dbReference type="Proteomes" id="UP000694388">
    <property type="component" value="Unplaced"/>
</dbReference>
<dbReference type="Ensembl" id="ENSEBUT00000003685.1">
    <property type="protein sequence ID" value="ENSEBUP00000003317.1"/>
    <property type="gene ID" value="ENSEBUG00000002424.1"/>
</dbReference>
<dbReference type="GO" id="GO:0030141">
    <property type="term" value="C:secretory granule"/>
    <property type="evidence" value="ECO:0007669"/>
    <property type="project" value="InterPro"/>
</dbReference>
<keyword evidence="4" id="KW-0813">Transport</keyword>
<proteinExistence type="inferred from homology"/>
<dbReference type="InterPro" id="IPR007945">
    <property type="entry name" value="Secretogranin_V"/>
</dbReference>
<dbReference type="PANTHER" id="PTHR12738:SF0">
    <property type="entry name" value="NEUROENDOCRINE PROTEIN 7B2"/>
    <property type="match status" value="1"/>
</dbReference>
<feature type="chain" id="PRO_5034413616" description="Neuroendocrine protein 7B2" evidence="9">
    <location>
        <begin position="19"/>
        <end position="201"/>
    </location>
</feature>
<dbReference type="Pfam" id="PF05281">
    <property type="entry name" value="Secretogranin_V"/>
    <property type="match status" value="1"/>
</dbReference>
<comment type="similarity">
    <text evidence="2">Belongs to the 7B2 family.</text>
</comment>
<evidence type="ECO:0000256" key="3">
    <source>
        <dbReference type="ARBA" id="ARBA00019589"/>
    </source>
</evidence>
<protein>
    <recommendedName>
        <fullName evidence="3">Neuroendocrine protein 7B2</fullName>
    </recommendedName>
</protein>
<evidence type="ECO:0000256" key="5">
    <source>
        <dbReference type="ARBA" id="ARBA00022525"/>
    </source>
</evidence>
<evidence type="ECO:0000256" key="2">
    <source>
        <dbReference type="ARBA" id="ARBA00006348"/>
    </source>
</evidence>